<name>A0A917II99_9MICO</name>
<evidence type="ECO:0000256" key="7">
    <source>
        <dbReference type="ARBA" id="ARBA00023012"/>
    </source>
</evidence>
<feature type="domain" description="Histidine kinase" evidence="9">
    <location>
        <begin position="313"/>
        <end position="529"/>
    </location>
</feature>
<accession>A0A917II99</accession>
<dbReference type="SUPFAM" id="SSF47384">
    <property type="entry name" value="Homodimeric domain of signal transducing histidine kinase"/>
    <property type="match status" value="1"/>
</dbReference>
<keyword evidence="8" id="KW-0472">Membrane</keyword>
<evidence type="ECO:0000256" key="1">
    <source>
        <dbReference type="ARBA" id="ARBA00000085"/>
    </source>
</evidence>
<keyword evidence="8" id="KW-0812">Transmembrane</keyword>
<gene>
    <name evidence="10" type="ORF">GCM10010921_26290</name>
</gene>
<evidence type="ECO:0000256" key="2">
    <source>
        <dbReference type="ARBA" id="ARBA00004236"/>
    </source>
</evidence>
<keyword evidence="5" id="KW-0808">Transferase</keyword>
<feature type="transmembrane region" description="Helical" evidence="8">
    <location>
        <begin position="142"/>
        <end position="162"/>
    </location>
</feature>
<dbReference type="PRINTS" id="PR00344">
    <property type="entry name" value="BCTRLSENSOR"/>
</dbReference>
<dbReference type="PANTHER" id="PTHR43047">
    <property type="entry name" value="TWO-COMPONENT HISTIDINE PROTEIN KINASE"/>
    <property type="match status" value="1"/>
</dbReference>
<dbReference type="InterPro" id="IPR004358">
    <property type="entry name" value="Sig_transdc_His_kin-like_C"/>
</dbReference>
<dbReference type="SUPFAM" id="SSF55874">
    <property type="entry name" value="ATPase domain of HSP90 chaperone/DNA topoisomerase II/histidine kinase"/>
    <property type="match status" value="1"/>
</dbReference>
<comment type="subcellular location">
    <subcellularLocation>
        <location evidence="2">Cell membrane</location>
    </subcellularLocation>
</comment>
<dbReference type="InterPro" id="IPR035965">
    <property type="entry name" value="PAS-like_dom_sf"/>
</dbReference>
<keyword evidence="6 10" id="KW-0418">Kinase</keyword>
<organism evidence="10 11">
    <name type="scientific">Microbacterium album</name>
    <dbReference type="NCBI Taxonomy" id="2053191"/>
    <lineage>
        <taxon>Bacteria</taxon>
        <taxon>Bacillati</taxon>
        <taxon>Actinomycetota</taxon>
        <taxon>Actinomycetes</taxon>
        <taxon>Micrococcales</taxon>
        <taxon>Microbacteriaceae</taxon>
        <taxon>Microbacterium</taxon>
    </lineage>
</organism>
<dbReference type="InterPro" id="IPR005467">
    <property type="entry name" value="His_kinase_dom"/>
</dbReference>
<protein>
    <recommendedName>
        <fullName evidence="3">histidine kinase</fullName>
        <ecNumber evidence="3">2.7.13.3</ecNumber>
    </recommendedName>
</protein>
<evidence type="ECO:0000313" key="11">
    <source>
        <dbReference type="Proteomes" id="UP000657592"/>
    </source>
</evidence>
<dbReference type="SMART" id="SM00387">
    <property type="entry name" value="HATPase_c"/>
    <property type="match status" value="1"/>
</dbReference>
<keyword evidence="7" id="KW-0902">Two-component regulatory system</keyword>
<dbReference type="SUPFAM" id="SSF55785">
    <property type="entry name" value="PYP-like sensor domain (PAS domain)"/>
    <property type="match status" value="1"/>
</dbReference>
<dbReference type="GO" id="GO:0009927">
    <property type="term" value="F:histidine phosphotransfer kinase activity"/>
    <property type="evidence" value="ECO:0007669"/>
    <property type="project" value="TreeGrafter"/>
</dbReference>
<dbReference type="Gene3D" id="3.30.450.20">
    <property type="entry name" value="PAS domain"/>
    <property type="match status" value="1"/>
</dbReference>
<dbReference type="GO" id="GO:0000155">
    <property type="term" value="F:phosphorelay sensor kinase activity"/>
    <property type="evidence" value="ECO:0007669"/>
    <property type="project" value="InterPro"/>
</dbReference>
<sequence>MPARAPVPHRDVTRERTVLLNQLLLTGVVLFACLVMLLTGEYQDATALVIGFTGIMVISAFAVTVRWELLPSAATLAIPAADIVAIAFLQLGQPLGGLGLVWLFPVLWIAMNFTWAATAAAVLGTSAIYWSLVAGFTDGFELRAVMLPLTLASIAVFGQVIARRAAAQRALLARQSRVLQNALERARREEALVTEVLDAVDFGVIRIAPDGGLAVTNEAHARLQGDETTAAFHADGVTPLPPEDRPLARARRGETFEGAVIWYGAVGDDRRALHVTARRMRGGPAGEAGALVVSRDVTAELLALRARDDLVASVSHELRTPLTSILGFLELALDDPDLPPAARRNLEIADRNAERLLGIVSDILTASTDARAGVSLRRSETDVADILRHAVEAAAPRARERDISIDVSDVEPTTAFADPQRIRQVVDNLLSNAVRYGRHGGHIEVACANDEGDAVIAVSDDGPGISEAEQEHLFERFFRSDSVRTSSVHGSGLGLAICHDIVRAHGGDIAVQSRLGEGATFVVRLPAADPRGGGR</sequence>
<dbReference type="PROSITE" id="PS51257">
    <property type="entry name" value="PROKAR_LIPOPROTEIN"/>
    <property type="match status" value="1"/>
</dbReference>
<evidence type="ECO:0000259" key="9">
    <source>
        <dbReference type="PROSITE" id="PS50109"/>
    </source>
</evidence>
<dbReference type="FunFam" id="3.30.565.10:FF:000006">
    <property type="entry name" value="Sensor histidine kinase WalK"/>
    <property type="match status" value="1"/>
</dbReference>
<comment type="caution">
    <text evidence="10">The sequence shown here is derived from an EMBL/GenBank/DDBJ whole genome shotgun (WGS) entry which is preliminary data.</text>
</comment>
<feature type="transmembrane region" description="Helical" evidence="8">
    <location>
        <begin position="45"/>
        <end position="63"/>
    </location>
</feature>
<dbReference type="RefSeq" id="WP_188756766.1">
    <property type="nucleotide sequence ID" value="NZ_BMJY01000015.1"/>
</dbReference>
<dbReference type="Pfam" id="PF02518">
    <property type="entry name" value="HATPase_c"/>
    <property type="match status" value="1"/>
</dbReference>
<dbReference type="Pfam" id="PF00512">
    <property type="entry name" value="HisKA"/>
    <property type="match status" value="1"/>
</dbReference>
<dbReference type="GO" id="GO:0005886">
    <property type="term" value="C:plasma membrane"/>
    <property type="evidence" value="ECO:0007669"/>
    <property type="project" value="UniProtKB-SubCell"/>
</dbReference>
<dbReference type="CDD" id="cd00082">
    <property type="entry name" value="HisKA"/>
    <property type="match status" value="1"/>
</dbReference>
<dbReference type="InterPro" id="IPR036097">
    <property type="entry name" value="HisK_dim/P_sf"/>
</dbReference>
<keyword evidence="11" id="KW-1185">Reference proteome</keyword>
<proteinExistence type="predicted"/>
<dbReference type="InterPro" id="IPR003594">
    <property type="entry name" value="HATPase_dom"/>
</dbReference>
<dbReference type="EC" id="2.7.13.3" evidence="3"/>
<dbReference type="CDD" id="cd00075">
    <property type="entry name" value="HATPase"/>
    <property type="match status" value="1"/>
</dbReference>
<comment type="catalytic activity">
    <reaction evidence="1">
        <text>ATP + protein L-histidine = ADP + protein N-phospho-L-histidine.</text>
        <dbReference type="EC" id="2.7.13.3"/>
    </reaction>
</comment>
<evidence type="ECO:0000256" key="4">
    <source>
        <dbReference type="ARBA" id="ARBA00022553"/>
    </source>
</evidence>
<dbReference type="PANTHER" id="PTHR43047:SF72">
    <property type="entry name" value="OSMOSENSING HISTIDINE PROTEIN KINASE SLN1"/>
    <property type="match status" value="1"/>
</dbReference>
<keyword evidence="8" id="KW-1133">Transmembrane helix</keyword>
<evidence type="ECO:0000256" key="5">
    <source>
        <dbReference type="ARBA" id="ARBA00022679"/>
    </source>
</evidence>
<reference evidence="10" key="1">
    <citation type="journal article" date="2014" name="Int. J. Syst. Evol. Microbiol.">
        <title>Complete genome sequence of Corynebacterium casei LMG S-19264T (=DSM 44701T), isolated from a smear-ripened cheese.</title>
        <authorList>
            <consortium name="US DOE Joint Genome Institute (JGI-PGF)"/>
            <person name="Walter F."/>
            <person name="Albersmeier A."/>
            <person name="Kalinowski J."/>
            <person name="Ruckert C."/>
        </authorList>
    </citation>
    <scope>NUCLEOTIDE SEQUENCE</scope>
    <source>
        <strain evidence="10">CGMCC 1.15794</strain>
    </source>
</reference>
<dbReference type="Gene3D" id="3.30.565.10">
    <property type="entry name" value="Histidine kinase-like ATPase, C-terminal domain"/>
    <property type="match status" value="1"/>
</dbReference>
<dbReference type="AlphaFoldDB" id="A0A917II99"/>
<dbReference type="InterPro" id="IPR003661">
    <property type="entry name" value="HisK_dim/P_dom"/>
</dbReference>
<keyword evidence="4" id="KW-0597">Phosphoprotein</keyword>
<evidence type="ECO:0000313" key="10">
    <source>
        <dbReference type="EMBL" id="GGH48657.1"/>
    </source>
</evidence>
<feature type="transmembrane region" description="Helical" evidence="8">
    <location>
        <begin position="20"/>
        <end position="38"/>
    </location>
</feature>
<feature type="transmembrane region" description="Helical" evidence="8">
    <location>
        <begin position="101"/>
        <end position="130"/>
    </location>
</feature>
<evidence type="ECO:0000256" key="6">
    <source>
        <dbReference type="ARBA" id="ARBA00022777"/>
    </source>
</evidence>
<dbReference type="PROSITE" id="PS50109">
    <property type="entry name" value="HIS_KIN"/>
    <property type="match status" value="1"/>
</dbReference>
<dbReference type="InterPro" id="IPR036890">
    <property type="entry name" value="HATPase_C_sf"/>
</dbReference>
<dbReference type="SMART" id="SM00388">
    <property type="entry name" value="HisKA"/>
    <property type="match status" value="1"/>
</dbReference>
<dbReference type="EMBL" id="BMJY01000015">
    <property type="protein sequence ID" value="GGH48657.1"/>
    <property type="molecule type" value="Genomic_DNA"/>
</dbReference>
<evidence type="ECO:0000256" key="8">
    <source>
        <dbReference type="SAM" id="Phobius"/>
    </source>
</evidence>
<reference evidence="10" key="2">
    <citation type="submission" date="2020-09" db="EMBL/GenBank/DDBJ databases">
        <authorList>
            <person name="Sun Q."/>
            <person name="Zhou Y."/>
        </authorList>
    </citation>
    <scope>NUCLEOTIDE SEQUENCE</scope>
    <source>
        <strain evidence="10">CGMCC 1.15794</strain>
    </source>
</reference>
<evidence type="ECO:0000256" key="3">
    <source>
        <dbReference type="ARBA" id="ARBA00012438"/>
    </source>
</evidence>
<dbReference type="Gene3D" id="1.10.287.130">
    <property type="match status" value="1"/>
</dbReference>
<dbReference type="Proteomes" id="UP000657592">
    <property type="component" value="Unassembled WGS sequence"/>
</dbReference>